<dbReference type="Gene3D" id="1.10.287.950">
    <property type="entry name" value="Methyl-accepting chemotaxis protein"/>
    <property type="match status" value="1"/>
</dbReference>
<dbReference type="RefSeq" id="WP_011263682.1">
    <property type="nucleotide sequence ID" value="NC_006841.2"/>
</dbReference>
<dbReference type="STRING" id="312309.VF_A0865"/>
<reference evidence="14 15" key="1">
    <citation type="journal article" date="2005" name="Proc. Natl. Acad. Sci. U.S.A.">
        <title>Complete genome sequence of Vibrio fischeri: a symbiotic bacterium with pathogenic congeners.</title>
        <authorList>
            <person name="Ruby E.G."/>
            <person name="Urbanowski M."/>
            <person name="Campbell J."/>
            <person name="Dunn A."/>
            <person name="Faini M."/>
            <person name="Gunsalus R."/>
            <person name="Lostroh P."/>
            <person name="Lupp C."/>
            <person name="McCann J."/>
            <person name="Millikan D."/>
            <person name="Schaefer A."/>
            <person name="Stabb E."/>
            <person name="Stevens A."/>
            <person name="Visick K."/>
            <person name="Whistler C."/>
            <person name="Greenberg E.P."/>
        </authorList>
    </citation>
    <scope>NUCLEOTIDE SEQUENCE [LARGE SCALE GENOMIC DNA]</scope>
    <source>
        <strain evidence="15">ATCC 700601 / ES114</strain>
    </source>
</reference>
<dbReference type="AlphaFoldDB" id="Q5DZ61"/>
<protein>
    <submittedName>
        <fullName evidence="14">Methyl-accepting chemotaxis protein</fullName>
    </submittedName>
</protein>
<keyword evidence="7 11" id="KW-0472">Membrane</keyword>
<dbReference type="GO" id="GO:0007165">
    <property type="term" value="P:signal transduction"/>
    <property type="evidence" value="ECO:0007669"/>
    <property type="project" value="UniProtKB-KW"/>
</dbReference>
<evidence type="ECO:0000256" key="6">
    <source>
        <dbReference type="ARBA" id="ARBA00022989"/>
    </source>
</evidence>
<dbReference type="GO" id="GO:0005886">
    <property type="term" value="C:plasma membrane"/>
    <property type="evidence" value="ECO:0007669"/>
    <property type="project" value="UniProtKB-SubCell"/>
</dbReference>
<dbReference type="CDD" id="cd06225">
    <property type="entry name" value="HAMP"/>
    <property type="match status" value="1"/>
</dbReference>
<dbReference type="Gene3D" id="3.30.450.20">
    <property type="entry name" value="PAS domain"/>
    <property type="match status" value="2"/>
</dbReference>
<dbReference type="InterPro" id="IPR004089">
    <property type="entry name" value="MCPsignal_dom"/>
</dbReference>
<dbReference type="PROSITE" id="PS50111">
    <property type="entry name" value="CHEMOTAXIS_TRANSDUC_2"/>
    <property type="match status" value="1"/>
</dbReference>
<dbReference type="GeneID" id="54166182"/>
<keyword evidence="15" id="KW-1185">Reference proteome</keyword>
<accession>Q5DZ61</accession>
<dbReference type="Pfam" id="PF00672">
    <property type="entry name" value="HAMP"/>
    <property type="match status" value="1"/>
</dbReference>
<dbReference type="Pfam" id="PF00015">
    <property type="entry name" value="MCPsignal"/>
    <property type="match status" value="1"/>
</dbReference>
<dbReference type="EMBL" id="CP000021">
    <property type="protein sequence ID" value="AAW87935.1"/>
    <property type="molecule type" value="Genomic_DNA"/>
</dbReference>
<dbReference type="InterPro" id="IPR033479">
    <property type="entry name" value="dCache_1"/>
</dbReference>
<dbReference type="SUPFAM" id="SSF103190">
    <property type="entry name" value="Sensory domain-like"/>
    <property type="match status" value="1"/>
</dbReference>
<name>Q5DZ61_ALIF1</name>
<keyword evidence="8 10" id="KW-0807">Transducer</keyword>
<dbReference type="HOGENOM" id="CLU_000445_107_19_6"/>
<dbReference type="SMART" id="SM00283">
    <property type="entry name" value="MA"/>
    <property type="match status" value="1"/>
</dbReference>
<keyword evidence="4" id="KW-0145">Chemotaxis</keyword>
<evidence type="ECO:0000259" key="13">
    <source>
        <dbReference type="PROSITE" id="PS50885"/>
    </source>
</evidence>
<organism evidence="14 15">
    <name type="scientific">Aliivibrio fischeri (strain ATCC 700601 / ES114)</name>
    <name type="common">Vibrio fischeri</name>
    <dbReference type="NCBI Taxonomy" id="312309"/>
    <lineage>
        <taxon>Bacteria</taxon>
        <taxon>Pseudomonadati</taxon>
        <taxon>Pseudomonadota</taxon>
        <taxon>Gammaproteobacteria</taxon>
        <taxon>Vibrionales</taxon>
        <taxon>Vibrionaceae</taxon>
        <taxon>Aliivibrio</taxon>
    </lineage>
</organism>
<evidence type="ECO:0000256" key="10">
    <source>
        <dbReference type="PROSITE-ProRule" id="PRU00284"/>
    </source>
</evidence>
<evidence type="ECO:0000256" key="7">
    <source>
        <dbReference type="ARBA" id="ARBA00023136"/>
    </source>
</evidence>
<dbReference type="PROSITE" id="PS50885">
    <property type="entry name" value="HAMP"/>
    <property type="match status" value="1"/>
</dbReference>
<dbReference type="PATRIC" id="fig|312309.11.peg.3465"/>
<dbReference type="KEGG" id="vfi:VF_A0865"/>
<dbReference type="PANTHER" id="PTHR32089:SF117">
    <property type="entry name" value="METHYL ACCEPTING SENSORY TRANSDUCER WITH CACHE_1 SMALL MOLECULE BINDING DOMAIN"/>
    <property type="match status" value="1"/>
</dbReference>
<dbReference type="SMART" id="SM00304">
    <property type="entry name" value="HAMP"/>
    <property type="match status" value="1"/>
</dbReference>
<dbReference type="eggNOG" id="COG0840">
    <property type="taxonomic scope" value="Bacteria"/>
</dbReference>
<feature type="transmembrane region" description="Helical" evidence="11">
    <location>
        <begin position="12"/>
        <end position="32"/>
    </location>
</feature>
<dbReference type="InterPro" id="IPR029151">
    <property type="entry name" value="Sensor-like_sf"/>
</dbReference>
<evidence type="ECO:0000256" key="11">
    <source>
        <dbReference type="SAM" id="Phobius"/>
    </source>
</evidence>
<dbReference type="GO" id="GO:0006935">
    <property type="term" value="P:chemotaxis"/>
    <property type="evidence" value="ECO:0007669"/>
    <property type="project" value="UniProtKB-KW"/>
</dbReference>
<evidence type="ECO:0000256" key="9">
    <source>
        <dbReference type="ARBA" id="ARBA00029447"/>
    </source>
</evidence>
<sequence length="631" mass="70304">MNFKDFKLDTKITAVCVLLIVVTASILTSISANKLYKQTHNEILERAHGITVTAAMGLSDWIEIRKRIAHSFLSNSASLDDLSNKLDLIRSTTNFSDAYIGLNSGEMIINSVNALPQDYDPKTRDWYKLAMKADGQIVTSAYNDEQVGELMVTIAEPLKSKFYQNGVFAVDVPVSQLISNVNAYKVGNKGFAVLVNGLTGSFLAHNNPNMILKPVSKAYPELSLTDIRELSKVKNIKPIKIDGQDKYLYFERVNGTDWYIGIQLDKKMEEQPYRQLLKELLLWTLFISIAAILVTYSFIRIVMSDLKRVSLALSDIASGDADLTKRIINTSNDEVGSLVSSFNKFVENTHVMVSNLHQIINKMLVNARESSELIGEHNIKLGYQLDELNMMATAVHQMSAATIEISNNAELSAQTSKDTVIMSSESSQSIASSMNRISEMTQDIHEANHQINKLQDQSNSINTIVFTIHNIAEQTNLLALNAAIEAARAGMHGRGFAVVADEVRILSQKTQSSTQEIKQMIESLQLAIFDVVSIMGRAYSTSSESVKQVERDLSGFSNIHSSVENINDMAYQISTAAEEQASVTTELNRNTLGIRDICNTLVNDSQKSEEYSKEVFELAYMLEKEIKRFKI</sequence>
<evidence type="ECO:0000256" key="2">
    <source>
        <dbReference type="ARBA" id="ARBA00004651"/>
    </source>
</evidence>
<dbReference type="InterPro" id="IPR003660">
    <property type="entry name" value="HAMP_dom"/>
</dbReference>
<keyword evidence="6 11" id="KW-1133">Transmembrane helix</keyword>
<evidence type="ECO:0000259" key="12">
    <source>
        <dbReference type="PROSITE" id="PS50111"/>
    </source>
</evidence>
<evidence type="ECO:0000313" key="14">
    <source>
        <dbReference type="EMBL" id="AAW87935.1"/>
    </source>
</evidence>
<evidence type="ECO:0000256" key="3">
    <source>
        <dbReference type="ARBA" id="ARBA00022475"/>
    </source>
</evidence>
<evidence type="ECO:0000313" key="15">
    <source>
        <dbReference type="Proteomes" id="UP000000537"/>
    </source>
</evidence>
<evidence type="ECO:0000256" key="5">
    <source>
        <dbReference type="ARBA" id="ARBA00022692"/>
    </source>
</evidence>
<comment type="similarity">
    <text evidence="9">Belongs to the methyl-accepting chemotaxis (MCP) protein family.</text>
</comment>
<feature type="domain" description="Methyl-accepting transducer" evidence="12">
    <location>
        <begin position="359"/>
        <end position="595"/>
    </location>
</feature>
<evidence type="ECO:0000256" key="1">
    <source>
        <dbReference type="ARBA" id="ARBA00004533"/>
    </source>
</evidence>
<evidence type="ECO:0000256" key="8">
    <source>
        <dbReference type="ARBA" id="ARBA00023224"/>
    </source>
</evidence>
<dbReference type="FunFam" id="1.10.287.950:FF:000001">
    <property type="entry name" value="Methyl-accepting chemotaxis sensory transducer"/>
    <property type="match status" value="1"/>
</dbReference>
<feature type="transmembrane region" description="Helical" evidence="11">
    <location>
        <begin position="280"/>
        <end position="299"/>
    </location>
</feature>
<dbReference type="CDD" id="cd12912">
    <property type="entry name" value="PDC2_MCP_like"/>
    <property type="match status" value="1"/>
</dbReference>
<gene>
    <name evidence="14" type="ordered locus">VF_A0865</name>
</gene>
<keyword evidence="5 11" id="KW-0812">Transmembrane</keyword>
<feature type="domain" description="HAMP" evidence="13">
    <location>
        <begin position="300"/>
        <end position="354"/>
    </location>
</feature>
<dbReference type="PANTHER" id="PTHR32089">
    <property type="entry name" value="METHYL-ACCEPTING CHEMOTAXIS PROTEIN MCPB"/>
    <property type="match status" value="1"/>
</dbReference>
<dbReference type="SUPFAM" id="SSF58104">
    <property type="entry name" value="Methyl-accepting chemotaxis protein (MCP) signaling domain"/>
    <property type="match status" value="1"/>
</dbReference>
<keyword evidence="3" id="KW-1003">Cell membrane</keyword>
<proteinExistence type="inferred from homology"/>
<dbReference type="CDD" id="cd11386">
    <property type="entry name" value="MCP_signal"/>
    <property type="match status" value="1"/>
</dbReference>
<comment type="subcellular location">
    <subcellularLocation>
        <location evidence="1">Cell inner membrane</location>
    </subcellularLocation>
    <subcellularLocation>
        <location evidence="2">Cell membrane</location>
        <topology evidence="2">Multi-pass membrane protein</topology>
    </subcellularLocation>
</comment>
<reference evidence="14 15" key="2">
    <citation type="journal article" date="2008" name="BMC Genomics">
        <title>Comparative genomics-based investigation of resequencing targets in Vibrio fischeri: focus on point miscalls and artefactual expansions.</title>
        <authorList>
            <person name="Mandel M.J."/>
            <person name="Stabb E.V."/>
            <person name="Ruby E.G."/>
        </authorList>
    </citation>
    <scope>NUCLEOTIDE SEQUENCE [LARGE SCALE GENOMIC DNA]</scope>
    <source>
        <strain evidence="15">ATCC 700601 / ES114</strain>
    </source>
</reference>
<dbReference type="Pfam" id="PF02743">
    <property type="entry name" value="dCache_1"/>
    <property type="match status" value="1"/>
</dbReference>
<dbReference type="EnsemblBacteria" id="AAW87935">
    <property type="protein sequence ID" value="AAW87935"/>
    <property type="gene ID" value="VF_A0865"/>
</dbReference>
<dbReference type="Proteomes" id="UP000000537">
    <property type="component" value="Chromosome II"/>
</dbReference>
<evidence type="ECO:0000256" key="4">
    <source>
        <dbReference type="ARBA" id="ARBA00022500"/>
    </source>
</evidence>
<dbReference type="OrthoDB" id="2489132at2"/>